<dbReference type="SUPFAM" id="SSF56112">
    <property type="entry name" value="Protein kinase-like (PK-like)"/>
    <property type="match status" value="1"/>
</dbReference>
<organism evidence="6 7">
    <name type="scientific">Algivirga pacifica</name>
    <dbReference type="NCBI Taxonomy" id="1162670"/>
    <lineage>
        <taxon>Bacteria</taxon>
        <taxon>Pseudomonadati</taxon>
        <taxon>Bacteroidota</taxon>
        <taxon>Cytophagia</taxon>
        <taxon>Cytophagales</taxon>
        <taxon>Flammeovirgaceae</taxon>
        <taxon>Algivirga</taxon>
    </lineage>
</organism>
<dbReference type="Pfam" id="PF03109">
    <property type="entry name" value="ABC1"/>
    <property type="match status" value="1"/>
</dbReference>
<sequence>MSEKQPSQNSIPASKVQRASRFMQTGVKVGSNYVKHYAKKLVDPKVTKEDLHQENAKDIYGALSELKGSALKVAQMMSMDRNMLPTAYSEKFQMAQYSAPPLSYPLVVRTFRKSIGKSPDELFDTFSKEAINAASIGQVHQASLGDKKLAVKVQYPGVANSVSADLKLVKPFAVRIIGLNEKEVDLYMEEVEEMLLSETDYHLELERSLKLTAACQDIPNVRFPNYYKEYSSDRVLTMDWLEGLHLDKFLKTNPSQEIRNQIGQALWDFYDYQVHTLLEVHADPHPGNFLIGEDGILGIIDFGCVKTLPRTFYDQYFALMYPSQNGGPSIQELFYALKFIHPEDSAEDKVILEETFSQLIELLSRPFRNDMFDFGDDRYFEEVYAFGEQSSKIKPLREAKRPRGAKDGLYLNRTYFGLYSILNQLGANIRTDSKIKK</sequence>
<accession>A0ABP9CZP5</accession>
<evidence type="ECO:0000259" key="5">
    <source>
        <dbReference type="PROSITE" id="PS50011"/>
    </source>
</evidence>
<gene>
    <name evidence="6" type="ORF">GCM10023331_05150</name>
</gene>
<reference evidence="7" key="1">
    <citation type="journal article" date="2019" name="Int. J. Syst. Evol. Microbiol.">
        <title>The Global Catalogue of Microorganisms (GCM) 10K type strain sequencing project: providing services to taxonomists for standard genome sequencing and annotation.</title>
        <authorList>
            <consortium name="The Broad Institute Genomics Platform"/>
            <consortium name="The Broad Institute Genome Sequencing Center for Infectious Disease"/>
            <person name="Wu L."/>
            <person name="Ma J."/>
        </authorList>
    </citation>
    <scope>NUCLEOTIDE SEQUENCE [LARGE SCALE GENOMIC DNA]</scope>
    <source>
        <strain evidence="7">JCM 18326</strain>
    </source>
</reference>
<keyword evidence="3" id="KW-0547">Nucleotide-binding</keyword>
<protein>
    <submittedName>
        <fullName evidence="6">AarF/UbiB family protein</fullName>
    </submittedName>
</protein>
<dbReference type="PANTHER" id="PTHR43851">
    <property type="match status" value="1"/>
</dbReference>
<dbReference type="CDD" id="cd13970">
    <property type="entry name" value="ABC1_ADCK3"/>
    <property type="match status" value="1"/>
</dbReference>
<keyword evidence="2" id="KW-0808">Transferase</keyword>
<evidence type="ECO:0000256" key="1">
    <source>
        <dbReference type="ARBA" id="ARBA00009670"/>
    </source>
</evidence>
<comment type="similarity">
    <text evidence="1">Belongs to the protein kinase superfamily. ADCK protein kinase family.</text>
</comment>
<keyword evidence="4" id="KW-0067">ATP-binding</keyword>
<evidence type="ECO:0000256" key="4">
    <source>
        <dbReference type="ARBA" id="ARBA00022840"/>
    </source>
</evidence>
<dbReference type="InterPro" id="IPR051409">
    <property type="entry name" value="Atypical_kinase_ADCK"/>
</dbReference>
<evidence type="ECO:0000313" key="7">
    <source>
        <dbReference type="Proteomes" id="UP001500298"/>
    </source>
</evidence>
<name>A0ABP9CZP5_9BACT</name>
<dbReference type="PROSITE" id="PS50011">
    <property type="entry name" value="PROTEIN_KINASE_DOM"/>
    <property type="match status" value="1"/>
</dbReference>
<comment type="caution">
    <text evidence="6">The sequence shown here is derived from an EMBL/GenBank/DDBJ whole genome shotgun (WGS) entry which is preliminary data.</text>
</comment>
<dbReference type="EMBL" id="BAABJX010000010">
    <property type="protein sequence ID" value="GAA4823652.1"/>
    <property type="molecule type" value="Genomic_DNA"/>
</dbReference>
<keyword evidence="7" id="KW-1185">Reference proteome</keyword>
<feature type="domain" description="Protein kinase" evidence="5">
    <location>
        <begin position="125"/>
        <end position="437"/>
    </location>
</feature>
<dbReference type="InterPro" id="IPR011009">
    <property type="entry name" value="Kinase-like_dom_sf"/>
</dbReference>
<dbReference type="PANTHER" id="PTHR43851:SF3">
    <property type="entry name" value="COENZYME Q8"/>
    <property type="match status" value="1"/>
</dbReference>
<evidence type="ECO:0000256" key="3">
    <source>
        <dbReference type="ARBA" id="ARBA00022741"/>
    </source>
</evidence>
<evidence type="ECO:0000313" key="6">
    <source>
        <dbReference type="EMBL" id="GAA4823652.1"/>
    </source>
</evidence>
<dbReference type="Gene3D" id="1.10.510.10">
    <property type="entry name" value="Transferase(Phosphotransferase) domain 1"/>
    <property type="match status" value="1"/>
</dbReference>
<proteinExistence type="inferred from homology"/>
<dbReference type="RefSeq" id="WP_345368949.1">
    <property type="nucleotide sequence ID" value="NZ_BAABJX010000010.1"/>
</dbReference>
<dbReference type="InterPro" id="IPR000719">
    <property type="entry name" value="Prot_kinase_dom"/>
</dbReference>
<dbReference type="InterPro" id="IPR004147">
    <property type="entry name" value="ABC1_dom"/>
</dbReference>
<evidence type="ECO:0000256" key="2">
    <source>
        <dbReference type="ARBA" id="ARBA00022679"/>
    </source>
</evidence>
<dbReference type="InterPro" id="IPR034646">
    <property type="entry name" value="ADCK3_dom"/>
</dbReference>
<dbReference type="Proteomes" id="UP001500298">
    <property type="component" value="Unassembled WGS sequence"/>
</dbReference>